<reference evidence="5" key="1">
    <citation type="journal article" date="2012" name="Science">
        <title>The Paleozoic origin of enzymatic lignin decomposition reconstructed from 31 fungal genomes.</title>
        <authorList>
            <person name="Floudas D."/>
            <person name="Binder M."/>
            <person name="Riley R."/>
            <person name="Barry K."/>
            <person name="Blanchette R.A."/>
            <person name="Henrissat B."/>
            <person name="Martinez A.T."/>
            <person name="Otillar R."/>
            <person name="Spatafora J.W."/>
            <person name="Yadav J.S."/>
            <person name="Aerts A."/>
            <person name="Benoit I."/>
            <person name="Boyd A."/>
            <person name="Carlson A."/>
            <person name="Copeland A."/>
            <person name="Coutinho P.M."/>
            <person name="de Vries R.P."/>
            <person name="Ferreira P."/>
            <person name="Findley K."/>
            <person name="Foster B."/>
            <person name="Gaskell J."/>
            <person name="Glotzer D."/>
            <person name="Gorecki P."/>
            <person name="Heitman J."/>
            <person name="Hesse C."/>
            <person name="Hori C."/>
            <person name="Igarashi K."/>
            <person name="Jurgens J.A."/>
            <person name="Kallen N."/>
            <person name="Kersten P."/>
            <person name="Kohler A."/>
            <person name="Kuees U."/>
            <person name="Kumar T.K.A."/>
            <person name="Kuo A."/>
            <person name="LaButti K."/>
            <person name="Larrondo L.F."/>
            <person name="Lindquist E."/>
            <person name="Ling A."/>
            <person name="Lombard V."/>
            <person name="Lucas S."/>
            <person name="Lundell T."/>
            <person name="Martin R."/>
            <person name="McLaughlin D.J."/>
            <person name="Morgenstern I."/>
            <person name="Morin E."/>
            <person name="Murat C."/>
            <person name="Nagy L.G."/>
            <person name="Nolan M."/>
            <person name="Ohm R.A."/>
            <person name="Patyshakuliyeva A."/>
            <person name="Rokas A."/>
            <person name="Ruiz-Duenas F.J."/>
            <person name="Sabat G."/>
            <person name="Salamov A."/>
            <person name="Samejima M."/>
            <person name="Schmutz J."/>
            <person name="Slot J.C."/>
            <person name="St John F."/>
            <person name="Stenlid J."/>
            <person name="Sun H."/>
            <person name="Sun S."/>
            <person name="Syed K."/>
            <person name="Tsang A."/>
            <person name="Wiebenga A."/>
            <person name="Young D."/>
            <person name="Pisabarro A."/>
            <person name="Eastwood D.C."/>
            <person name="Martin F."/>
            <person name="Cullen D."/>
            <person name="Grigoriev I.V."/>
            <person name="Hibbett D.S."/>
        </authorList>
    </citation>
    <scope>NUCLEOTIDE SEQUENCE [LARGE SCALE GENOMIC DNA]</scope>
    <source>
        <strain evidence="5">RWD-64-598 SS2</strain>
    </source>
</reference>
<evidence type="ECO:0000313" key="5">
    <source>
        <dbReference type="Proteomes" id="UP000053558"/>
    </source>
</evidence>
<comment type="caution">
    <text evidence="4">The sequence shown here is derived from an EMBL/GenBank/DDBJ whole genome shotgun (WGS) entry which is preliminary data.</text>
</comment>
<feature type="transmembrane region" description="Helical" evidence="2">
    <location>
        <begin position="127"/>
        <end position="150"/>
    </location>
</feature>
<dbReference type="Proteomes" id="UP000053558">
    <property type="component" value="Unassembled WGS sequence"/>
</dbReference>
<dbReference type="Pfam" id="PF20152">
    <property type="entry name" value="DUF6534"/>
    <property type="match status" value="1"/>
</dbReference>
<dbReference type="InterPro" id="IPR045339">
    <property type="entry name" value="DUF6534"/>
</dbReference>
<dbReference type="RefSeq" id="XP_007765041.1">
    <property type="nucleotide sequence ID" value="XM_007766851.1"/>
</dbReference>
<sequence>MRTPRIAASCATKSLSAGCGSWMRCTSHLSSILYTSISLKTSDATILDQIVWSFKLQIVVDVLVVYSVHCLYAYRLYLLSRGRRIYEKFVYLACFIVLLGAGVAISLCWAVYRANVYPTLVTQTRWATYMALGSMVVIDFMLASSMCYLFQVSRTGLRSTDSILKKLMRYVIQTGVLTSLCSLSAVICLAAMPGNFVFLGIEFFITKLYVNSLLALLNACYYDRKPLHGTSSAQRSNPSQTGGQNIVDQGEAKQSNVIVISQSSTTETSDDAYPPKPRSLDV</sequence>
<keyword evidence="2" id="KW-0472">Membrane</keyword>
<gene>
    <name evidence="4" type="ORF">CONPUDRAFT_162771</name>
</gene>
<feature type="transmembrane region" description="Helical" evidence="2">
    <location>
        <begin position="198"/>
        <end position="222"/>
    </location>
</feature>
<protein>
    <recommendedName>
        <fullName evidence="3">DUF6534 domain-containing protein</fullName>
    </recommendedName>
</protein>
<dbReference type="GeneID" id="19204774"/>
<keyword evidence="5" id="KW-1185">Reference proteome</keyword>
<dbReference type="OrthoDB" id="2535105at2759"/>
<evidence type="ECO:0000313" key="4">
    <source>
        <dbReference type="EMBL" id="EIW85604.1"/>
    </source>
</evidence>
<feature type="compositionally biased region" description="Polar residues" evidence="1">
    <location>
        <begin position="229"/>
        <end position="267"/>
    </location>
</feature>
<dbReference type="KEGG" id="cput:CONPUDRAFT_162771"/>
<name>A0A5M3N3L3_CONPW</name>
<evidence type="ECO:0000259" key="3">
    <source>
        <dbReference type="Pfam" id="PF20152"/>
    </source>
</evidence>
<dbReference type="OMA" id="RSHAKCF"/>
<accession>A0A5M3N3L3</accession>
<feature type="region of interest" description="Disordered" evidence="1">
    <location>
        <begin position="229"/>
        <end position="282"/>
    </location>
</feature>
<feature type="transmembrane region" description="Helical" evidence="2">
    <location>
        <begin position="170"/>
        <end position="192"/>
    </location>
</feature>
<dbReference type="PANTHER" id="PTHR40465:SF1">
    <property type="entry name" value="DUF6534 DOMAIN-CONTAINING PROTEIN"/>
    <property type="match status" value="1"/>
</dbReference>
<keyword evidence="2" id="KW-1133">Transmembrane helix</keyword>
<proteinExistence type="predicted"/>
<dbReference type="AlphaFoldDB" id="A0A5M3N3L3"/>
<keyword evidence="2" id="KW-0812">Transmembrane</keyword>
<dbReference type="EMBL" id="JH711574">
    <property type="protein sequence ID" value="EIW85604.1"/>
    <property type="molecule type" value="Genomic_DNA"/>
</dbReference>
<feature type="transmembrane region" description="Helical" evidence="2">
    <location>
        <begin position="56"/>
        <end position="77"/>
    </location>
</feature>
<evidence type="ECO:0000256" key="1">
    <source>
        <dbReference type="SAM" id="MobiDB-lite"/>
    </source>
</evidence>
<feature type="transmembrane region" description="Helical" evidence="2">
    <location>
        <begin position="89"/>
        <end position="112"/>
    </location>
</feature>
<organism evidence="4 5">
    <name type="scientific">Coniophora puteana (strain RWD-64-598)</name>
    <name type="common">Brown rot fungus</name>
    <dbReference type="NCBI Taxonomy" id="741705"/>
    <lineage>
        <taxon>Eukaryota</taxon>
        <taxon>Fungi</taxon>
        <taxon>Dikarya</taxon>
        <taxon>Basidiomycota</taxon>
        <taxon>Agaricomycotina</taxon>
        <taxon>Agaricomycetes</taxon>
        <taxon>Agaricomycetidae</taxon>
        <taxon>Boletales</taxon>
        <taxon>Coniophorineae</taxon>
        <taxon>Coniophoraceae</taxon>
        <taxon>Coniophora</taxon>
    </lineage>
</organism>
<dbReference type="PANTHER" id="PTHR40465">
    <property type="entry name" value="CHROMOSOME 1, WHOLE GENOME SHOTGUN SEQUENCE"/>
    <property type="match status" value="1"/>
</dbReference>
<feature type="domain" description="DUF6534" evidence="3">
    <location>
        <begin position="136"/>
        <end position="219"/>
    </location>
</feature>
<evidence type="ECO:0000256" key="2">
    <source>
        <dbReference type="SAM" id="Phobius"/>
    </source>
</evidence>